<feature type="disulfide bond" evidence="8">
    <location>
        <begin position="443"/>
        <end position="460"/>
    </location>
</feature>
<dbReference type="FunFam" id="2.60.120.260:FF:000098">
    <property type="entry name" value="Netrin-A, isoform B"/>
    <property type="match status" value="1"/>
</dbReference>
<dbReference type="RefSeq" id="XP_022653668.1">
    <property type="nucleotide sequence ID" value="XM_022797933.1"/>
</dbReference>
<keyword evidence="2" id="KW-0964">Secreted</keyword>
<dbReference type="EnsemblMetazoa" id="XM_022797933">
    <property type="protein sequence ID" value="XP_022653668"/>
    <property type="gene ID" value="LOC111247248"/>
</dbReference>
<feature type="domain" description="NTR" evidence="11">
    <location>
        <begin position="529"/>
        <end position="654"/>
    </location>
</feature>
<dbReference type="CDD" id="cd00055">
    <property type="entry name" value="EGF_Lam"/>
    <property type="match status" value="3"/>
</dbReference>
<keyword evidence="4" id="KW-0677">Repeat</keyword>
<feature type="domain" description="Laminin EGF-like" evidence="10">
    <location>
        <begin position="441"/>
        <end position="490"/>
    </location>
</feature>
<dbReference type="InterPro" id="IPR056863">
    <property type="entry name" value="LMN_ATRN_NET-like_EGF"/>
</dbReference>
<feature type="disulfide bond" evidence="8">
    <location>
        <begin position="474"/>
        <end position="488"/>
    </location>
</feature>
<sequence>MTVCEMRIIVVTVTLIGLAAGRTYRKYQPLESEEDDSSFLSMFQSEQAPIDPCYDERGNPKRCIPDFVNAAFNRPVISTSTCGNPPTRHCSTNADKRGELIRTCDICDEGSAKLCHPPSYLTDLNNPSNLTCWMSEPFSSPSQNVTLTLSLDKKYELTYVSLSFCGPKPDSLALYKSSDYGKTWQPFQFYSSSCRKTYGRPNRADITNDNEHEALCTDTASIPTENRIAFSTLEGRPSAYDFDTSPVLQDWVTATDIKVVFNKLINYQENSLEDDDEFDQEGGNDTMQAQATQPISASNGGGTSEDGQYFYAVSDLAVGGRCKCNGHAAKCARDENGESICDCRHNTAGRDCEKCKPFHFDRPWARATAGDANPCVECKCNGHARGCRFNMELYKLSGYRSGGVCLRCRHNTAGRYCHHCKEGFYRDVTKPLNHKRVCKSCDCHPVGALGRTCNMTTGQCPCKDGVTGLTCNRCAKGYQQSRSPIAPCVKIPQLIEAPLMTADSPANSGGDNDYEDDEDVGSEEDGDDCLDCQQESAHLTFRKFCKRDYAAHVVVQSKEAFGDWIRFSVQVHDVFKWGASKVRKGGQDYVWVPQADLRCKCPQIRIKGSYIVLGSNQMHGGLMSMTADRNSVVVDHKESIGRRLRKFSSRQRRCKN</sequence>
<dbReference type="AlphaFoldDB" id="A0A7M7JPN4"/>
<dbReference type="InParanoid" id="A0A7M7JPN4"/>
<dbReference type="PROSITE" id="PS51117">
    <property type="entry name" value="LAMININ_NTER"/>
    <property type="match status" value="1"/>
</dbReference>
<dbReference type="Pfam" id="PF24973">
    <property type="entry name" value="EGF_LMN_ATRN"/>
    <property type="match status" value="2"/>
</dbReference>
<dbReference type="OMA" id="FSQFSMR"/>
<organism evidence="13 14">
    <name type="scientific">Varroa destructor</name>
    <name type="common">Honeybee mite</name>
    <dbReference type="NCBI Taxonomy" id="109461"/>
    <lineage>
        <taxon>Eukaryota</taxon>
        <taxon>Metazoa</taxon>
        <taxon>Ecdysozoa</taxon>
        <taxon>Arthropoda</taxon>
        <taxon>Chelicerata</taxon>
        <taxon>Arachnida</taxon>
        <taxon>Acari</taxon>
        <taxon>Parasitiformes</taxon>
        <taxon>Mesostigmata</taxon>
        <taxon>Gamasina</taxon>
        <taxon>Dermanyssoidea</taxon>
        <taxon>Varroidae</taxon>
        <taxon>Varroa</taxon>
    </lineage>
</organism>
<dbReference type="RefSeq" id="XP_022653666.1">
    <property type="nucleotide sequence ID" value="XM_022797931.1"/>
</dbReference>
<dbReference type="GO" id="GO:0044295">
    <property type="term" value="C:axonal growth cone"/>
    <property type="evidence" value="ECO:0007669"/>
    <property type="project" value="UniProtKB-ARBA"/>
</dbReference>
<feature type="compositionally biased region" description="Acidic residues" evidence="9">
    <location>
        <begin position="512"/>
        <end position="527"/>
    </location>
</feature>
<dbReference type="RefSeq" id="XP_022653669.1">
    <property type="nucleotide sequence ID" value="XM_022797934.1"/>
</dbReference>
<proteinExistence type="predicted"/>
<dbReference type="Pfam" id="PF00053">
    <property type="entry name" value="EGF_laminin"/>
    <property type="match status" value="1"/>
</dbReference>
<dbReference type="EnsemblMetazoa" id="XM_022797932">
    <property type="protein sequence ID" value="XP_022653667"/>
    <property type="gene ID" value="LOC111247248"/>
</dbReference>
<evidence type="ECO:0000256" key="7">
    <source>
        <dbReference type="ARBA" id="ARBA00023292"/>
    </source>
</evidence>
<keyword evidence="3" id="KW-0732">Signal</keyword>
<evidence type="ECO:0000256" key="1">
    <source>
        <dbReference type="ARBA" id="ARBA00004613"/>
    </source>
</evidence>
<dbReference type="GeneID" id="111247248"/>
<evidence type="ECO:0000256" key="6">
    <source>
        <dbReference type="ARBA" id="ARBA00023180"/>
    </source>
</evidence>
<feature type="region of interest" description="Disordered" evidence="9">
    <location>
        <begin position="501"/>
        <end position="527"/>
    </location>
</feature>
<dbReference type="InterPro" id="IPR002049">
    <property type="entry name" value="LE_dom"/>
</dbReference>
<dbReference type="FunFam" id="2.10.25.10:FF:000048">
    <property type="entry name" value="Netrin 3"/>
    <property type="match status" value="1"/>
</dbReference>
<evidence type="ECO:0000256" key="9">
    <source>
        <dbReference type="SAM" id="MobiDB-lite"/>
    </source>
</evidence>
<dbReference type="GO" id="GO:0005576">
    <property type="term" value="C:extracellular region"/>
    <property type="evidence" value="ECO:0007669"/>
    <property type="project" value="UniProtKB-SubCell"/>
</dbReference>
<evidence type="ECO:0000256" key="2">
    <source>
        <dbReference type="ARBA" id="ARBA00022525"/>
    </source>
</evidence>
<dbReference type="FunCoup" id="A0A7M7JPN4">
    <property type="interactions" value="86"/>
</dbReference>
<dbReference type="InterPro" id="IPR050440">
    <property type="entry name" value="Laminin/Netrin_ECM"/>
</dbReference>
<evidence type="ECO:0000256" key="8">
    <source>
        <dbReference type="PROSITE-ProRule" id="PRU00460"/>
    </source>
</evidence>
<dbReference type="SUPFAM" id="SSF57196">
    <property type="entry name" value="EGF/Laminin"/>
    <property type="match status" value="3"/>
</dbReference>
<accession>A0A7M7JPN4</accession>
<reference evidence="13" key="1">
    <citation type="submission" date="2021-01" db="UniProtKB">
        <authorList>
            <consortium name="EnsemblMetazoa"/>
        </authorList>
    </citation>
    <scope>IDENTIFICATION</scope>
</reference>
<keyword evidence="6" id="KW-0325">Glycoprotein</keyword>
<dbReference type="PANTHER" id="PTHR10574">
    <property type="entry name" value="NETRIN/LAMININ-RELATED"/>
    <property type="match status" value="1"/>
</dbReference>
<dbReference type="GO" id="GO:0070983">
    <property type="term" value="P:dendrite guidance"/>
    <property type="evidence" value="ECO:0007669"/>
    <property type="project" value="UniProtKB-ARBA"/>
</dbReference>
<keyword evidence="7 8" id="KW-0424">Laminin EGF-like domain</keyword>
<dbReference type="RefSeq" id="XP_022653667.1">
    <property type="nucleotide sequence ID" value="XM_022797932.1"/>
</dbReference>
<dbReference type="GO" id="GO:0009888">
    <property type="term" value="P:tissue development"/>
    <property type="evidence" value="ECO:0007669"/>
    <property type="project" value="TreeGrafter"/>
</dbReference>
<dbReference type="GO" id="GO:0008045">
    <property type="term" value="P:motor neuron axon guidance"/>
    <property type="evidence" value="ECO:0007669"/>
    <property type="project" value="TreeGrafter"/>
</dbReference>
<dbReference type="EnsemblMetazoa" id="XM_022797934">
    <property type="protein sequence ID" value="XP_022653669"/>
    <property type="gene ID" value="LOC111247248"/>
</dbReference>
<keyword evidence="5 8" id="KW-1015">Disulfide bond</keyword>
<name>A0A7M7JPN4_VARDE</name>
<dbReference type="FunFam" id="2.10.25.10:FF:000081">
    <property type="entry name" value="Netrin 1"/>
    <property type="match status" value="1"/>
</dbReference>
<dbReference type="InterPro" id="IPR008993">
    <property type="entry name" value="TIMP-like_OB-fold"/>
</dbReference>
<dbReference type="Pfam" id="PF00055">
    <property type="entry name" value="Laminin_N"/>
    <property type="match status" value="1"/>
</dbReference>
<evidence type="ECO:0000256" key="4">
    <source>
        <dbReference type="ARBA" id="ARBA00022737"/>
    </source>
</evidence>
<dbReference type="SMART" id="SM00643">
    <property type="entry name" value="C345C"/>
    <property type="match status" value="1"/>
</dbReference>
<keyword evidence="14" id="KW-1185">Reference proteome</keyword>
<dbReference type="SMART" id="SM00136">
    <property type="entry name" value="LamNT"/>
    <property type="match status" value="1"/>
</dbReference>
<dbReference type="PROSITE" id="PS50027">
    <property type="entry name" value="EGF_LAM_2"/>
    <property type="match status" value="1"/>
</dbReference>
<dbReference type="PROSITE" id="PS50189">
    <property type="entry name" value="NTR"/>
    <property type="match status" value="1"/>
</dbReference>
<evidence type="ECO:0000313" key="13">
    <source>
        <dbReference type="EnsemblMetazoa" id="XP_022653667"/>
    </source>
</evidence>
<evidence type="ECO:0000259" key="10">
    <source>
        <dbReference type="PROSITE" id="PS50027"/>
    </source>
</evidence>
<feature type="disulfide bond" evidence="8">
    <location>
        <begin position="462"/>
        <end position="471"/>
    </location>
</feature>
<dbReference type="Proteomes" id="UP000594260">
    <property type="component" value="Unplaced"/>
</dbReference>
<dbReference type="InterPro" id="IPR001134">
    <property type="entry name" value="Netrin_domain"/>
</dbReference>
<evidence type="ECO:0000313" key="14">
    <source>
        <dbReference type="Proteomes" id="UP000594260"/>
    </source>
</evidence>
<dbReference type="GO" id="GO:0008347">
    <property type="term" value="P:glial cell migration"/>
    <property type="evidence" value="ECO:0007669"/>
    <property type="project" value="UniProtKB-ARBA"/>
</dbReference>
<dbReference type="GO" id="GO:0009887">
    <property type="term" value="P:animal organ morphogenesis"/>
    <property type="evidence" value="ECO:0007669"/>
    <property type="project" value="TreeGrafter"/>
</dbReference>
<evidence type="ECO:0000259" key="11">
    <source>
        <dbReference type="PROSITE" id="PS50189"/>
    </source>
</evidence>
<dbReference type="PROSITE" id="PS01248">
    <property type="entry name" value="EGF_LAM_1"/>
    <property type="match status" value="1"/>
</dbReference>
<dbReference type="Gene3D" id="2.60.120.260">
    <property type="entry name" value="Galactose-binding domain-like"/>
    <property type="match status" value="1"/>
</dbReference>
<dbReference type="GO" id="GO:0005604">
    <property type="term" value="C:basement membrane"/>
    <property type="evidence" value="ECO:0007669"/>
    <property type="project" value="TreeGrafter"/>
</dbReference>
<protein>
    <recommendedName>
        <fullName evidence="15">Netrin-1</fullName>
    </recommendedName>
</protein>
<dbReference type="Gene3D" id="2.40.50.120">
    <property type="match status" value="1"/>
</dbReference>
<dbReference type="SMART" id="SM00180">
    <property type="entry name" value="EGF_Lam"/>
    <property type="match status" value="3"/>
</dbReference>
<dbReference type="CDD" id="cd03579">
    <property type="entry name" value="NTR_netrin-1_like"/>
    <property type="match status" value="1"/>
</dbReference>
<evidence type="ECO:0008006" key="15">
    <source>
        <dbReference type="Google" id="ProtNLM"/>
    </source>
</evidence>
<evidence type="ECO:0000256" key="5">
    <source>
        <dbReference type="ARBA" id="ARBA00023157"/>
    </source>
</evidence>
<dbReference type="InterPro" id="IPR018933">
    <property type="entry name" value="Netrin_module_non-TIMP"/>
</dbReference>
<dbReference type="SUPFAM" id="SSF50242">
    <property type="entry name" value="TIMP-like"/>
    <property type="match status" value="1"/>
</dbReference>
<feature type="disulfide bond" evidence="8">
    <location>
        <begin position="441"/>
        <end position="453"/>
    </location>
</feature>
<comment type="subcellular location">
    <subcellularLocation>
        <location evidence="1">Secreted</location>
    </subcellularLocation>
</comment>
<dbReference type="EnsemblMetazoa" id="XM_022797931">
    <property type="protein sequence ID" value="XP_022653666"/>
    <property type="gene ID" value="LOC111247248"/>
</dbReference>
<evidence type="ECO:0000259" key="12">
    <source>
        <dbReference type="PROSITE" id="PS51117"/>
    </source>
</evidence>
<dbReference type="PANTHER" id="PTHR10574:SF365">
    <property type="entry name" value="NETRIN-A-RELATED"/>
    <property type="match status" value="1"/>
</dbReference>
<dbReference type="OrthoDB" id="5984158at2759"/>
<dbReference type="Gene3D" id="2.10.25.10">
    <property type="entry name" value="Laminin"/>
    <property type="match status" value="2"/>
</dbReference>
<dbReference type="GO" id="GO:2000289">
    <property type="term" value="P:regulation of photoreceptor cell axon guidance"/>
    <property type="evidence" value="ECO:0007669"/>
    <property type="project" value="UniProtKB-ARBA"/>
</dbReference>
<dbReference type="Pfam" id="PF01759">
    <property type="entry name" value="NTR"/>
    <property type="match status" value="1"/>
</dbReference>
<dbReference type="InterPro" id="IPR008211">
    <property type="entry name" value="Laminin_N"/>
</dbReference>
<dbReference type="KEGG" id="vde:111247248"/>
<feature type="domain" description="Laminin N-terminal" evidence="12">
    <location>
        <begin position="59"/>
        <end position="321"/>
    </location>
</feature>
<evidence type="ECO:0000256" key="3">
    <source>
        <dbReference type="ARBA" id="ARBA00022729"/>
    </source>
</evidence>